<protein>
    <recommendedName>
        <fullName evidence="6">RND efflux pump membrane fusion protein barrel-sandwich domain-containing protein</fullName>
    </recommendedName>
</protein>
<evidence type="ECO:0000256" key="3">
    <source>
        <dbReference type="SAM" id="MobiDB-lite"/>
    </source>
</evidence>
<feature type="compositionally biased region" description="Basic and acidic residues" evidence="3">
    <location>
        <begin position="423"/>
        <end position="434"/>
    </location>
</feature>
<dbReference type="RefSeq" id="WP_338684694.1">
    <property type="nucleotide sequence ID" value="NZ_AP024702.1"/>
</dbReference>
<evidence type="ECO:0008006" key="6">
    <source>
        <dbReference type="Google" id="ProtNLM"/>
    </source>
</evidence>
<evidence type="ECO:0000313" key="4">
    <source>
        <dbReference type="EMBL" id="BCX48452.1"/>
    </source>
</evidence>
<dbReference type="EMBL" id="AP024702">
    <property type="protein sequence ID" value="BCX48452.1"/>
    <property type="molecule type" value="Genomic_DNA"/>
</dbReference>
<keyword evidence="2" id="KW-0175">Coiled coil</keyword>
<dbReference type="Gene3D" id="2.40.420.20">
    <property type="match status" value="1"/>
</dbReference>
<keyword evidence="5" id="KW-1185">Reference proteome</keyword>
<feature type="region of interest" description="Disordered" evidence="3">
    <location>
        <begin position="411"/>
        <end position="434"/>
    </location>
</feature>
<keyword evidence="1" id="KW-0813">Transport</keyword>
<dbReference type="PROSITE" id="PS51257">
    <property type="entry name" value="PROKAR_LIPOPROTEIN"/>
    <property type="match status" value="1"/>
</dbReference>
<gene>
    <name evidence="4" type="ORF">HAHE_23600</name>
</gene>
<evidence type="ECO:0000256" key="2">
    <source>
        <dbReference type="SAM" id="Coils"/>
    </source>
</evidence>
<feature type="coiled-coil region" evidence="2">
    <location>
        <begin position="131"/>
        <end position="182"/>
    </location>
</feature>
<dbReference type="Proteomes" id="UP001374893">
    <property type="component" value="Chromosome"/>
</dbReference>
<dbReference type="PANTHER" id="PTHR30097:SF4">
    <property type="entry name" value="SLR6042 PROTEIN"/>
    <property type="match status" value="1"/>
</dbReference>
<dbReference type="PANTHER" id="PTHR30097">
    <property type="entry name" value="CATION EFFLUX SYSTEM PROTEIN CUSB"/>
    <property type="match status" value="1"/>
</dbReference>
<accession>A0ABN6H6A2</accession>
<sequence length="434" mass="47392">MNLFKFQWIPLAVLTLASVSCDHSEHAENEHAQEEAKAPTNRIDIPATVRSNLGITFAKVERRNVADTLRVPGSFELKPRAKHEYRLVLPAQVSFEVDQFQKVEPGTVLYRFQSPQWLEFQSRIDLAVASYEQATLKYETLAARIEALTKADFKRADLELEAASLQAELARQKAELNAALAAATSILNPHGGAKEHTWSPDDLLTPVDVDGRTMPRYQSIHWIEAKAIEPGVVESLAVTDGSFVDQTTLVLTTIDPTQIRFRALGLQSDLAKFEAAPEARIVPHQGGGEDLNDAVPAKLVLGLDADPLQRTIALFADPTENPAWARPGVSAFLEVVAKSTGGPALAIPRSAVVKDGITHVFFKRDPANPNKAIRVEADLGIDDGRWVEVKSEVGPNDEVVLEGAYELKLASEQSGTSQKGGHFHADGTFHASDH</sequence>
<name>A0ABN6H6A2_9BACT</name>
<dbReference type="InterPro" id="IPR051909">
    <property type="entry name" value="MFP_Cation_Efflux"/>
</dbReference>
<evidence type="ECO:0000313" key="5">
    <source>
        <dbReference type="Proteomes" id="UP001374893"/>
    </source>
</evidence>
<evidence type="ECO:0000256" key="1">
    <source>
        <dbReference type="ARBA" id="ARBA00022448"/>
    </source>
</evidence>
<reference evidence="4 5" key="1">
    <citation type="submission" date="2021-06" db="EMBL/GenBank/DDBJ databases">
        <title>Complete genome of Haloferula helveola possessing various polysaccharide degrading enzymes.</title>
        <authorList>
            <person name="Takami H."/>
            <person name="Huang C."/>
            <person name="Hamasaki K."/>
        </authorList>
    </citation>
    <scope>NUCLEOTIDE SEQUENCE [LARGE SCALE GENOMIC DNA]</scope>
    <source>
        <strain evidence="4 5">CN-1</strain>
    </source>
</reference>
<proteinExistence type="predicted"/>
<organism evidence="4 5">
    <name type="scientific">Haloferula helveola</name>
    <dbReference type="NCBI Taxonomy" id="490095"/>
    <lineage>
        <taxon>Bacteria</taxon>
        <taxon>Pseudomonadati</taxon>
        <taxon>Verrucomicrobiota</taxon>
        <taxon>Verrucomicrobiia</taxon>
        <taxon>Verrucomicrobiales</taxon>
        <taxon>Verrucomicrobiaceae</taxon>
        <taxon>Haloferula</taxon>
    </lineage>
</organism>